<comment type="caution">
    <text evidence="2">The sequence shown here is derived from an EMBL/GenBank/DDBJ whole genome shotgun (WGS) entry which is preliminary data.</text>
</comment>
<evidence type="ECO:0000313" key="2">
    <source>
        <dbReference type="EMBL" id="KAF5839528.1"/>
    </source>
</evidence>
<reference evidence="2" key="1">
    <citation type="submission" date="2017-08" db="EMBL/GenBank/DDBJ databases">
        <authorList>
            <person name="Polle J.E."/>
            <person name="Barry K."/>
            <person name="Cushman J."/>
            <person name="Schmutz J."/>
            <person name="Tran D."/>
            <person name="Hathwaick L.T."/>
            <person name="Yim W.C."/>
            <person name="Jenkins J."/>
            <person name="Mckie-Krisberg Z.M."/>
            <person name="Prochnik S."/>
            <person name="Lindquist E."/>
            <person name="Dockter R.B."/>
            <person name="Adam C."/>
            <person name="Molina H."/>
            <person name="Bunkerborg J."/>
            <person name="Jin E."/>
            <person name="Buchheim M."/>
            <person name="Magnuson J."/>
        </authorList>
    </citation>
    <scope>NUCLEOTIDE SEQUENCE</scope>
    <source>
        <strain evidence="2">CCAP 19/18</strain>
    </source>
</reference>
<sequence>MLASCYYLLRGFNTSMRVLKARDLFVLLVLSIFPPDGICVLAISDHPWLSFFSLLLSSGVVGLGLPARSLYLLTWHKFYLYHSSACAMHTTRSFGS</sequence>
<feature type="transmembrane region" description="Helical" evidence="1">
    <location>
        <begin position="49"/>
        <end position="73"/>
    </location>
</feature>
<feature type="transmembrane region" description="Helical" evidence="1">
    <location>
        <begin position="24"/>
        <end position="43"/>
    </location>
</feature>
<protein>
    <submittedName>
        <fullName evidence="2">Uncharacterized protein</fullName>
    </submittedName>
</protein>
<dbReference type="EMBL" id="MU069541">
    <property type="protein sequence ID" value="KAF5839528.1"/>
    <property type="molecule type" value="Genomic_DNA"/>
</dbReference>
<keyword evidence="1" id="KW-0812">Transmembrane</keyword>
<gene>
    <name evidence="2" type="ORF">DUNSADRAFT_600</name>
</gene>
<name>A0ABQ7GY46_DUNSA</name>
<keyword evidence="3" id="KW-1185">Reference proteome</keyword>
<evidence type="ECO:0000313" key="3">
    <source>
        <dbReference type="Proteomes" id="UP000815325"/>
    </source>
</evidence>
<evidence type="ECO:0000256" key="1">
    <source>
        <dbReference type="SAM" id="Phobius"/>
    </source>
</evidence>
<accession>A0ABQ7GY46</accession>
<keyword evidence="1" id="KW-0472">Membrane</keyword>
<proteinExistence type="predicted"/>
<organism evidence="2 3">
    <name type="scientific">Dunaliella salina</name>
    <name type="common">Green alga</name>
    <name type="synonym">Protococcus salinus</name>
    <dbReference type="NCBI Taxonomy" id="3046"/>
    <lineage>
        <taxon>Eukaryota</taxon>
        <taxon>Viridiplantae</taxon>
        <taxon>Chlorophyta</taxon>
        <taxon>core chlorophytes</taxon>
        <taxon>Chlorophyceae</taxon>
        <taxon>CS clade</taxon>
        <taxon>Chlamydomonadales</taxon>
        <taxon>Dunaliellaceae</taxon>
        <taxon>Dunaliella</taxon>
    </lineage>
</organism>
<dbReference type="Proteomes" id="UP000815325">
    <property type="component" value="Unassembled WGS sequence"/>
</dbReference>
<keyword evidence="1" id="KW-1133">Transmembrane helix</keyword>